<dbReference type="GO" id="GO:0016787">
    <property type="term" value="F:hydrolase activity"/>
    <property type="evidence" value="ECO:0007669"/>
    <property type="project" value="UniProtKB-KW"/>
</dbReference>
<dbReference type="InterPro" id="IPR005181">
    <property type="entry name" value="SASA"/>
</dbReference>
<keyword evidence="5" id="KW-1185">Reference proteome</keyword>
<dbReference type="AlphaFoldDB" id="A0A2R4X095"/>
<accession>A0A2R4X095</accession>
<evidence type="ECO:0000256" key="2">
    <source>
        <dbReference type="SAM" id="MobiDB-lite"/>
    </source>
</evidence>
<reference evidence="4 5" key="1">
    <citation type="submission" date="2018-04" db="EMBL/GenBank/DDBJ databases">
        <title>Halococcoides cellulosivorans gen. nov., sp. nov., an extremely halophilic cellulose-utilizing haloarchaeon from hypersaline lakes.</title>
        <authorList>
            <person name="Sorokin D.Y."/>
            <person name="Toshchakov S.V."/>
            <person name="Samarov N.I."/>
            <person name="Korzhenkov A."/>
            <person name="Kublanov I.V."/>
        </authorList>
    </citation>
    <scope>NUCLEOTIDE SEQUENCE [LARGE SCALE GENOMIC DNA]</scope>
    <source>
        <strain evidence="4 5">HArcel1</strain>
    </source>
</reference>
<dbReference type="KEGG" id="harc:HARCEL1_05655"/>
<dbReference type="EMBL" id="CP028858">
    <property type="protein sequence ID" value="AWB27222.1"/>
    <property type="molecule type" value="Genomic_DNA"/>
</dbReference>
<evidence type="ECO:0000256" key="1">
    <source>
        <dbReference type="ARBA" id="ARBA00022801"/>
    </source>
</evidence>
<protein>
    <recommendedName>
        <fullName evidence="3">Sialate O-acetylesterase domain-containing protein</fullName>
    </recommendedName>
</protein>
<dbReference type="InterPro" id="IPR018247">
    <property type="entry name" value="EF_Hand_1_Ca_BS"/>
</dbReference>
<dbReference type="InterPro" id="IPR006311">
    <property type="entry name" value="TAT_signal"/>
</dbReference>
<dbReference type="SUPFAM" id="SSF52266">
    <property type="entry name" value="SGNH hydrolase"/>
    <property type="match status" value="1"/>
</dbReference>
<dbReference type="PANTHER" id="PTHR31988:SF19">
    <property type="entry name" value="9-O-ACETYL-N-ACETYLNEURAMINIC ACID DEACETYLASE-RELATED"/>
    <property type="match status" value="1"/>
</dbReference>
<evidence type="ECO:0000313" key="5">
    <source>
        <dbReference type="Proteomes" id="UP000244727"/>
    </source>
</evidence>
<evidence type="ECO:0000259" key="3">
    <source>
        <dbReference type="Pfam" id="PF03629"/>
    </source>
</evidence>
<dbReference type="PROSITE" id="PS00018">
    <property type="entry name" value="EF_HAND_1"/>
    <property type="match status" value="2"/>
</dbReference>
<dbReference type="InterPro" id="IPR036514">
    <property type="entry name" value="SGNH_hydro_sf"/>
</dbReference>
<organism evidence="4 5">
    <name type="scientific">Halococcoides cellulosivorans</name>
    <dbReference type="NCBI Taxonomy" id="1679096"/>
    <lineage>
        <taxon>Archaea</taxon>
        <taxon>Methanobacteriati</taxon>
        <taxon>Methanobacteriota</taxon>
        <taxon>Stenosarchaea group</taxon>
        <taxon>Halobacteria</taxon>
        <taxon>Halobacteriales</taxon>
        <taxon>Haloarculaceae</taxon>
        <taxon>Halococcoides</taxon>
    </lineage>
</organism>
<dbReference type="Gene3D" id="3.40.50.1110">
    <property type="entry name" value="SGNH hydrolase"/>
    <property type="match status" value="1"/>
</dbReference>
<sequence length="365" mass="39191">MGDPAADPDRSDTPNTQWSRRGVLSAGAAATLGLAGAGTASGATEAPPAVDPENVHIYLLFGQSNMEGQGTVEPEDEQTREDVRVLQDKTCPDLNRAYGTWYLAEPPLNRCWAGIGPGDYFGKKMAKETPDDVVIGLVPAAVSGCDIALFEKGAPIGTGEYSVPRDFPGGYQWLLDLAQQAQKVGTIKGILLHQGETNTGDPEWKYAVEGIYEDLRADLDIGKVPFLAGEMLYADQGGACAAHNEEVAKIPDVIDNGHVVSAEGLGGQDQYHFDAAGYRELGKRYADVMLDALDVSPTPETSRPLDATDPDGDGLYEDINGNRQLDFPDVNLLFQNTDDTNDAKFDFDGDGDVDMQDVLALFEMV</sequence>
<proteinExistence type="predicted"/>
<gene>
    <name evidence="4" type="ORF">HARCEL1_05655</name>
</gene>
<dbReference type="InterPro" id="IPR052940">
    <property type="entry name" value="Carb_Esterase_6"/>
</dbReference>
<feature type="domain" description="Sialate O-acetylesterase" evidence="3">
    <location>
        <begin position="55"/>
        <end position="290"/>
    </location>
</feature>
<dbReference type="Proteomes" id="UP000244727">
    <property type="component" value="Chromosome"/>
</dbReference>
<evidence type="ECO:0000313" key="4">
    <source>
        <dbReference type="EMBL" id="AWB27222.1"/>
    </source>
</evidence>
<dbReference type="PROSITE" id="PS51318">
    <property type="entry name" value="TAT"/>
    <property type="match status" value="1"/>
</dbReference>
<dbReference type="PANTHER" id="PTHR31988">
    <property type="entry name" value="ESTERASE, PUTATIVE (DUF303)-RELATED"/>
    <property type="match status" value="1"/>
</dbReference>
<dbReference type="Pfam" id="PF03629">
    <property type="entry name" value="SASA"/>
    <property type="match status" value="1"/>
</dbReference>
<keyword evidence="1" id="KW-0378">Hydrolase</keyword>
<feature type="region of interest" description="Disordered" evidence="2">
    <location>
        <begin position="1"/>
        <end position="21"/>
    </location>
</feature>
<name>A0A2R4X095_9EURY</name>